<feature type="transmembrane region" description="Helical" evidence="1">
    <location>
        <begin position="129"/>
        <end position="151"/>
    </location>
</feature>
<keyword evidence="3" id="KW-1185">Reference proteome</keyword>
<dbReference type="Proteomes" id="UP001597318">
    <property type="component" value="Unassembled WGS sequence"/>
</dbReference>
<feature type="transmembrane region" description="Helical" evidence="1">
    <location>
        <begin position="6"/>
        <end position="24"/>
    </location>
</feature>
<feature type="transmembrane region" description="Helical" evidence="1">
    <location>
        <begin position="36"/>
        <end position="58"/>
    </location>
</feature>
<evidence type="ECO:0000313" key="2">
    <source>
        <dbReference type="EMBL" id="MFD2213362.1"/>
    </source>
</evidence>
<keyword evidence="1" id="KW-0472">Membrane</keyword>
<comment type="caution">
    <text evidence="2">The sequence shown here is derived from an EMBL/GenBank/DDBJ whole genome shotgun (WGS) entry which is preliminary data.</text>
</comment>
<sequence>MNTIVLTILITNCLIALFGYRVLFRSRYLFSDRFGFIVSITGGNIVSLVITNNLFYLFSNHFNVISFMNLLIGVAIGVTIGSLLNSQTLIAGIYSGGTGAVMGTMIGAVSLDPTICSLPAQIYNQQELVLFFGLFGLFLHLLTTLLLLFSLKV</sequence>
<dbReference type="RefSeq" id="WP_247341030.1">
    <property type="nucleotide sequence ID" value="NZ_CP095550.1"/>
</dbReference>
<feature type="transmembrane region" description="Helical" evidence="1">
    <location>
        <begin position="64"/>
        <end position="84"/>
    </location>
</feature>
<keyword evidence="1" id="KW-1133">Transmembrane helix</keyword>
<keyword evidence="1" id="KW-0812">Transmembrane</keyword>
<organism evidence="2 3">
    <name type="scientific">Metabacillus endolithicus</name>
    <dbReference type="NCBI Taxonomy" id="1535204"/>
    <lineage>
        <taxon>Bacteria</taxon>
        <taxon>Bacillati</taxon>
        <taxon>Bacillota</taxon>
        <taxon>Bacilli</taxon>
        <taxon>Bacillales</taxon>
        <taxon>Bacillaceae</taxon>
        <taxon>Metabacillus</taxon>
    </lineage>
</organism>
<proteinExistence type="predicted"/>
<name>A0ABW5BTE9_9BACI</name>
<protein>
    <submittedName>
        <fullName evidence="2">Uncharacterized protein</fullName>
    </submittedName>
</protein>
<evidence type="ECO:0000256" key="1">
    <source>
        <dbReference type="SAM" id="Phobius"/>
    </source>
</evidence>
<accession>A0ABW5BTE9</accession>
<gene>
    <name evidence="2" type="ORF">ACFSKK_06605</name>
</gene>
<reference evidence="3" key="1">
    <citation type="journal article" date="2019" name="Int. J. Syst. Evol. Microbiol.">
        <title>The Global Catalogue of Microorganisms (GCM) 10K type strain sequencing project: providing services to taxonomists for standard genome sequencing and annotation.</title>
        <authorList>
            <consortium name="The Broad Institute Genomics Platform"/>
            <consortium name="The Broad Institute Genome Sequencing Center for Infectious Disease"/>
            <person name="Wu L."/>
            <person name="Ma J."/>
        </authorList>
    </citation>
    <scope>NUCLEOTIDE SEQUENCE [LARGE SCALE GENOMIC DNA]</scope>
    <source>
        <strain evidence="3">CGMCC 1.15474</strain>
    </source>
</reference>
<feature type="transmembrane region" description="Helical" evidence="1">
    <location>
        <begin position="91"/>
        <end position="109"/>
    </location>
</feature>
<evidence type="ECO:0000313" key="3">
    <source>
        <dbReference type="Proteomes" id="UP001597318"/>
    </source>
</evidence>
<dbReference type="EMBL" id="JBHUIK010000001">
    <property type="protein sequence ID" value="MFD2213362.1"/>
    <property type="molecule type" value="Genomic_DNA"/>
</dbReference>